<dbReference type="SMART" id="SM00338">
    <property type="entry name" value="BRLZ"/>
    <property type="match status" value="1"/>
</dbReference>
<dbReference type="PANTHER" id="PTHR46408:SF12">
    <property type="entry name" value="LIGHT-INDUCIBLE PROTEIN CPRF2-LIKE"/>
    <property type="match status" value="1"/>
</dbReference>
<evidence type="ECO:0000256" key="4">
    <source>
        <dbReference type="ARBA" id="ARBA00023125"/>
    </source>
</evidence>
<gene>
    <name evidence="10" type="ORF">BUALT_Bualt01G0145500</name>
</gene>
<dbReference type="CDD" id="cd14702">
    <property type="entry name" value="bZIP_plant_GBF1"/>
    <property type="match status" value="1"/>
</dbReference>
<evidence type="ECO:0000256" key="1">
    <source>
        <dbReference type="ARBA" id="ARBA00004123"/>
    </source>
</evidence>
<dbReference type="GO" id="GO:0003700">
    <property type="term" value="F:DNA-binding transcription factor activity"/>
    <property type="evidence" value="ECO:0007669"/>
    <property type="project" value="InterPro"/>
</dbReference>
<evidence type="ECO:0000256" key="5">
    <source>
        <dbReference type="ARBA" id="ARBA00023163"/>
    </source>
</evidence>
<protein>
    <recommendedName>
        <fullName evidence="9">BZIP domain-containing protein</fullName>
    </recommendedName>
</protein>
<evidence type="ECO:0000259" key="9">
    <source>
        <dbReference type="PROSITE" id="PS50217"/>
    </source>
</evidence>
<feature type="compositionally biased region" description="Polar residues" evidence="8">
    <location>
        <begin position="137"/>
        <end position="158"/>
    </location>
</feature>
<evidence type="ECO:0000256" key="6">
    <source>
        <dbReference type="ARBA" id="ARBA00023242"/>
    </source>
</evidence>
<dbReference type="Pfam" id="PF00170">
    <property type="entry name" value="bZIP_1"/>
    <property type="match status" value="1"/>
</dbReference>
<dbReference type="GO" id="GO:0003677">
    <property type="term" value="F:DNA binding"/>
    <property type="evidence" value="ECO:0007669"/>
    <property type="project" value="UniProtKB-KW"/>
</dbReference>
<keyword evidence="5" id="KW-0804">Transcription</keyword>
<feature type="region of interest" description="Disordered" evidence="8">
    <location>
        <begin position="125"/>
        <end position="233"/>
    </location>
</feature>
<dbReference type="EMBL" id="WHWC01000001">
    <property type="protein sequence ID" value="KAG8391029.1"/>
    <property type="molecule type" value="Genomic_DNA"/>
</dbReference>
<feature type="region of interest" description="Disordered" evidence="8">
    <location>
        <begin position="418"/>
        <end position="440"/>
    </location>
</feature>
<keyword evidence="3" id="KW-0805">Transcription regulation</keyword>
<evidence type="ECO:0000256" key="7">
    <source>
        <dbReference type="SAM" id="Coils"/>
    </source>
</evidence>
<dbReference type="PROSITE" id="PS50217">
    <property type="entry name" value="BZIP"/>
    <property type="match status" value="1"/>
</dbReference>
<feature type="compositionally biased region" description="Acidic residues" evidence="8">
    <location>
        <begin position="210"/>
        <end position="220"/>
    </location>
</feature>
<name>A0AAV6Y857_9LAMI</name>
<dbReference type="GO" id="GO:0005634">
    <property type="term" value="C:nucleus"/>
    <property type="evidence" value="ECO:0007669"/>
    <property type="project" value="UniProtKB-SubCell"/>
</dbReference>
<evidence type="ECO:0000313" key="10">
    <source>
        <dbReference type="EMBL" id="KAG8391029.1"/>
    </source>
</evidence>
<keyword evidence="11" id="KW-1185">Reference proteome</keyword>
<dbReference type="Pfam" id="PF12498">
    <property type="entry name" value="bZIP_C"/>
    <property type="match status" value="1"/>
</dbReference>
<keyword evidence="4" id="KW-0238">DNA-binding</keyword>
<dbReference type="InterPro" id="IPR004827">
    <property type="entry name" value="bZIP"/>
</dbReference>
<evidence type="ECO:0000256" key="8">
    <source>
        <dbReference type="SAM" id="MobiDB-lite"/>
    </source>
</evidence>
<evidence type="ECO:0000256" key="2">
    <source>
        <dbReference type="ARBA" id="ARBA00007163"/>
    </source>
</evidence>
<comment type="subcellular location">
    <subcellularLocation>
        <location evidence="1">Nucleus</location>
    </subcellularLocation>
</comment>
<dbReference type="SUPFAM" id="SSF57959">
    <property type="entry name" value="Leucine zipper domain"/>
    <property type="match status" value="1"/>
</dbReference>
<feature type="domain" description="BZIP" evidence="9">
    <location>
        <begin position="230"/>
        <end position="285"/>
    </location>
</feature>
<dbReference type="InterPro" id="IPR046347">
    <property type="entry name" value="bZIP_sf"/>
</dbReference>
<feature type="coiled-coil region" evidence="7">
    <location>
        <begin position="241"/>
        <end position="310"/>
    </location>
</feature>
<evidence type="ECO:0000256" key="3">
    <source>
        <dbReference type="ARBA" id="ARBA00023015"/>
    </source>
</evidence>
<accession>A0AAV6Y857</accession>
<keyword evidence="6" id="KW-0539">Nucleus</keyword>
<keyword evidence="7" id="KW-0175">Coiled coil</keyword>
<dbReference type="GO" id="GO:0046983">
    <property type="term" value="F:protein dimerization activity"/>
    <property type="evidence" value="ECO:0007669"/>
    <property type="project" value="UniProtKB-ARBA"/>
</dbReference>
<sequence>MDKVFSVDDEIADQFWSPHPQIRLGEEEAAEQPSSSAAAASRMNRSSSEWAFQRFLQEAAAADLVEIKANHHHHYNGVTVHQPDMAAAPPNIPTDSDEYQAFLKSRLQLACAAVALTRASNSKAQESAAEAPENKSHASISSQQGSHVTSKASSQDSPKLQDEDAASGQDSSKLKDKDAGAPVGVPPLPAISRKSWAQVKSTTSGSSGELSDDDEAEGENETTQNMDPTDVKRMRRMLSNRESARRSRRRKQAHLTELETQVSQLRVENSSLLKRLTDISQKYNEAAVDNRVLKADVETLRAKVKMAEETVKRVTGLNPLFQAMSEISSMGMPSFASSPSDTSSADAAVPVQDDPKQQHYYPNPCNNHISGQNVLVDIPSAAAAAAAESVEPNAVGANKMGRTVSMQRVASLEHLQKRIRGGAASSGNQGAGEEQGFIRE</sequence>
<organism evidence="10 11">
    <name type="scientific">Buddleja alternifolia</name>
    <dbReference type="NCBI Taxonomy" id="168488"/>
    <lineage>
        <taxon>Eukaryota</taxon>
        <taxon>Viridiplantae</taxon>
        <taxon>Streptophyta</taxon>
        <taxon>Embryophyta</taxon>
        <taxon>Tracheophyta</taxon>
        <taxon>Spermatophyta</taxon>
        <taxon>Magnoliopsida</taxon>
        <taxon>eudicotyledons</taxon>
        <taxon>Gunneridae</taxon>
        <taxon>Pentapetalae</taxon>
        <taxon>asterids</taxon>
        <taxon>lamiids</taxon>
        <taxon>Lamiales</taxon>
        <taxon>Scrophulariaceae</taxon>
        <taxon>Buddlejeae</taxon>
        <taxon>Buddleja</taxon>
    </lineage>
</organism>
<reference evidence="10" key="1">
    <citation type="submission" date="2019-10" db="EMBL/GenBank/DDBJ databases">
        <authorList>
            <person name="Zhang R."/>
            <person name="Pan Y."/>
            <person name="Wang J."/>
            <person name="Ma R."/>
            <person name="Yu S."/>
        </authorList>
    </citation>
    <scope>NUCLEOTIDE SEQUENCE</scope>
    <source>
        <strain evidence="10">LA-IB0</strain>
        <tissue evidence="10">Leaf</tissue>
    </source>
</reference>
<evidence type="ECO:0000313" key="11">
    <source>
        <dbReference type="Proteomes" id="UP000826271"/>
    </source>
</evidence>
<dbReference type="InterPro" id="IPR045314">
    <property type="entry name" value="bZIP_plant_GBF1"/>
</dbReference>
<feature type="compositionally biased region" description="Low complexity" evidence="8">
    <location>
        <begin position="421"/>
        <end position="432"/>
    </location>
</feature>
<comment type="similarity">
    <text evidence="2">Belongs to the bZIP family.</text>
</comment>
<dbReference type="Gene3D" id="1.20.5.170">
    <property type="match status" value="1"/>
</dbReference>
<dbReference type="AlphaFoldDB" id="A0AAV6Y857"/>
<dbReference type="PANTHER" id="PTHR46408">
    <property type="entry name" value="BASIC LEUCINE ZIPPER 63"/>
    <property type="match status" value="1"/>
</dbReference>
<dbReference type="InterPro" id="IPR020983">
    <property type="entry name" value="Basic_leucine-zipper_C"/>
</dbReference>
<dbReference type="PROSITE" id="PS00036">
    <property type="entry name" value="BZIP_BASIC"/>
    <property type="match status" value="1"/>
</dbReference>
<comment type="caution">
    <text evidence="10">The sequence shown here is derived from an EMBL/GenBank/DDBJ whole genome shotgun (WGS) entry which is preliminary data.</text>
</comment>
<proteinExistence type="inferred from homology"/>
<dbReference type="Proteomes" id="UP000826271">
    <property type="component" value="Unassembled WGS sequence"/>
</dbReference>
<dbReference type="FunFam" id="1.20.5.170:FF:000020">
    <property type="entry name" value="BZIP transcription factor"/>
    <property type="match status" value="1"/>
</dbReference>